<dbReference type="RefSeq" id="WP_378301663.1">
    <property type="nucleotide sequence ID" value="NZ_JBHUKS010000004.1"/>
</dbReference>
<comment type="caution">
    <text evidence="2">The sequence shown here is derived from an EMBL/GenBank/DDBJ whole genome shotgun (WGS) entry which is preliminary data.</text>
</comment>
<dbReference type="Gene3D" id="3.10.450.50">
    <property type="match status" value="2"/>
</dbReference>
<dbReference type="Pfam" id="PF12680">
    <property type="entry name" value="SnoaL_2"/>
    <property type="match status" value="2"/>
</dbReference>
<keyword evidence="3" id="KW-1185">Reference proteome</keyword>
<evidence type="ECO:0000313" key="2">
    <source>
        <dbReference type="EMBL" id="MFD2467212.1"/>
    </source>
</evidence>
<gene>
    <name evidence="2" type="ORF">ACFSVL_07405</name>
</gene>
<evidence type="ECO:0000313" key="3">
    <source>
        <dbReference type="Proteomes" id="UP001597483"/>
    </source>
</evidence>
<dbReference type="InterPro" id="IPR037401">
    <property type="entry name" value="SnoaL-like"/>
</dbReference>
<feature type="domain" description="SnoaL-like" evidence="1">
    <location>
        <begin position="135"/>
        <end position="240"/>
    </location>
</feature>
<dbReference type="SUPFAM" id="SSF54427">
    <property type="entry name" value="NTF2-like"/>
    <property type="match status" value="2"/>
</dbReference>
<sequence>MPRTVSEVAEIVANALSAFDAAPLADVLAEDAVYEIPFTGHRSAGRDAVLATLGAGSAVAARIGLEKVEVTTTETADGFAVELVAEGRNPHTGHRYRLPSSAGLLTVRDGEITRYRDFPNNGAASTLMGTKAVFDRFLTAAVENRWDDLADLYSEEVVIEIPFAPAGVPKVTRDREELRKRFREAGDRRRITKADRVVVHETADPEVLVAEYDLHWESEGKAYVSTYAMVMTVRDGRIVHSRDYSGPPVLQDSVSR</sequence>
<reference evidence="3" key="1">
    <citation type="journal article" date="2019" name="Int. J. Syst. Evol. Microbiol.">
        <title>The Global Catalogue of Microorganisms (GCM) 10K type strain sequencing project: providing services to taxonomists for standard genome sequencing and annotation.</title>
        <authorList>
            <consortium name="The Broad Institute Genomics Platform"/>
            <consortium name="The Broad Institute Genome Sequencing Center for Infectious Disease"/>
            <person name="Wu L."/>
            <person name="Ma J."/>
        </authorList>
    </citation>
    <scope>NUCLEOTIDE SEQUENCE [LARGE SCALE GENOMIC DNA]</scope>
    <source>
        <strain evidence="3">CGMCC 4.7641</strain>
    </source>
</reference>
<evidence type="ECO:0000259" key="1">
    <source>
        <dbReference type="Pfam" id="PF12680"/>
    </source>
</evidence>
<dbReference type="InterPro" id="IPR032710">
    <property type="entry name" value="NTF2-like_dom_sf"/>
</dbReference>
<protein>
    <submittedName>
        <fullName evidence="2">Nuclear transport factor 2 family protein</fullName>
    </submittedName>
</protein>
<dbReference type="Proteomes" id="UP001597483">
    <property type="component" value="Unassembled WGS sequence"/>
</dbReference>
<feature type="domain" description="SnoaL-like" evidence="1">
    <location>
        <begin position="13"/>
        <end position="115"/>
    </location>
</feature>
<proteinExistence type="predicted"/>
<accession>A0ABW5H1T8</accession>
<organism evidence="2 3">
    <name type="scientific">Amycolatopsis silviterrae</name>
    <dbReference type="NCBI Taxonomy" id="1656914"/>
    <lineage>
        <taxon>Bacteria</taxon>
        <taxon>Bacillati</taxon>
        <taxon>Actinomycetota</taxon>
        <taxon>Actinomycetes</taxon>
        <taxon>Pseudonocardiales</taxon>
        <taxon>Pseudonocardiaceae</taxon>
        <taxon>Amycolatopsis</taxon>
    </lineage>
</organism>
<dbReference type="EMBL" id="JBHUKS010000004">
    <property type="protein sequence ID" value="MFD2467212.1"/>
    <property type="molecule type" value="Genomic_DNA"/>
</dbReference>
<name>A0ABW5H1T8_9PSEU</name>